<reference evidence="1" key="1">
    <citation type="submission" date="2022-12" db="EMBL/GenBank/DDBJ databases">
        <title>Jiella pelagia sp. nov., isolated from phosphonate enriched culture of Northwest Pacific surface seawater.</title>
        <authorList>
            <person name="Shin D.Y."/>
            <person name="Hwang C.Y."/>
        </authorList>
    </citation>
    <scope>NUCLEOTIDE SEQUENCE</scope>
    <source>
        <strain evidence="1">HL-NP1</strain>
    </source>
</reference>
<dbReference type="RefSeq" id="WP_268881479.1">
    <property type="nucleotide sequence ID" value="NZ_CP114029.1"/>
</dbReference>
<proteinExistence type="predicted"/>
<organism evidence="1 2">
    <name type="scientific">Jiella pelagia</name>
    <dbReference type="NCBI Taxonomy" id="2986949"/>
    <lineage>
        <taxon>Bacteria</taxon>
        <taxon>Pseudomonadati</taxon>
        <taxon>Pseudomonadota</taxon>
        <taxon>Alphaproteobacteria</taxon>
        <taxon>Hyphomicrobiales</taxon>
        <taxon>Aurantimonadaceae</taxon>
        <taxon>Jiella</taxon>
    </lineage>
</organism>
<dbReference type="InterPro" id="IPR024400">
    <property type="entry name" value="DUF2635"/>
</dbReference>
<gene>
    <name evidence="1" type="ORF">OH818_01520</name>
</gene>
<name>A0ABY7BZY3_9HYPH</name>
<evidence type="ECO:0000313" key="2">
    <source>
        <dbReference type="Proteomes" id="UP001164020"/>
    </source>
</evidence>
<sequence length="59" mass="6550">MKIIEVVPVDGARVRNPETNELISSEGATVPRNIFWLRRLEDGSVKLAGKKTQSKKGDN</sequence>
<protein>
    <submittedName>
        <fullName evidence="1">DUF2635 domain-containing protein</fullName>
    </submittedName>
</protein>
<evidence type="ECO:0000313" key="1">
    <source>
        <dbReference type="EMBL" id="WAP69042.1"/>
    </source>
</evidence>
<keyword evidence="2" id="KW-1185">Reference proteome</keyword>
<dbReference type="Pfam" id="PF10948">
    <property type="entry name" value="DUF2635"/>
    <property type="match status" value="1"/>
</dbReference>
<dbReference type="EMBL" id="CP114029">
    <property type="protein sequence ID" value="WAP69042.1"/>
    <property type="molecule type" value="Genomic_DNA"/>
</dbReference>
<accession>A0ABY7BZY3</accession>
<dbReference type="Proteomes" id="UP001164020">
    <property type="component" value="Chromosome"/>
</dbReference>